<accession>A0ACC0FFW8</accession>
<sequence length="405" mass="44399">MIGRADIGDQKQRRYERYRHKPLILVVTFSTPLASNSRSKGSLGHAFTVQIRIEIVIKRSFYPSLHTRLLAELILGHQVSLTDVPPQPNSPPDNVFRSITRAGLGPKRGQASKSIVTLGRPPKRGPLIALGRASLATSPRHEQPSNSPTMTGSDRDPVLKFREPILFPLRIHFADFPCLHCSIDRRSFHLGDRCVMSTTGVEALGPPDFQGHGRPTPRDAAVLFQLIDPTSYRAASVNSRPGSSYPEGNFGGNQLLDGSISLSPLYPSRFNDLHRQDRRGPPPEFPLASPRSGIVHHLSGPDRHARTRTLLRRSRSVDGATREGDPVKISFLAPYGFTRPLTRTHVRLLGPCFKTGRMGSSQAGAGSAQMPKHARGRHTATIGRRLPGLLDCPGIGLRPDHAVHA</sequence>
<organism evidence="1 2">
    <name type="scientific">Camellia lanceoleosa</name>
    <dbReference type="NCBI Taxonomy" id="1840588"/>
    <lineage>
        <taxon>Eukaryota</taxon>
        <taxon>Viridiplantae</taxon>
        <taxon>Streptophyta</taxon>
        <taxon>Embryophyta</taxon>
        <taxon>Tracheophyta</taxon>
        <taxon>Spermatophyta</taxon>
        <taxon>Magnoliopsida</taxon>
        <taxon>eudicotyledons</taxon>
        <taxon>Gunneridae</taxon>
        <taxon>Pentapetalae</taxon>
        <taxon>asterids</taxon>
        <taxon>Ericales</taxon>
        <taxon>Theaceae</taxon>
        <taxon>Camellia</taxon>
    </lineage>
</organism>
<evidence type="ECO:0000313" key="1">
    <source>
        <dbReference type="EMBL" id="KAI7987641.1"/>
    </source>
</evidence>
<proteinExistence type="predicted"/>
<keyword evidence="2" id="KW-1185">Reference proteome</keyword>
<evidence type="ECO:0000313" key="2">
    <source>
        <dbReference type="Proteomes" id="UP001060215"/>
    </source>
</evidence>
<reference evidence="1 2" key="1">
    <citation type="journal article" date="2022" name="Plant J.">
        <title>Chromosome-level genome of Camellia lanceoleosa provides a valuable resource for understanding genome evolution and self-incompatibility.</title>
        <authorList>
            <person name="Gong W."/>
            <person name="Xiao S."/>
            <person name="Wang L."/>
            <person name="Liao Z."/>
            <person name="Chang Y."/>
            <person name="Mo W."/>
            <person name="Hu G."/>
            <person name="Li W."/>
            <person name="Zhao G."/>
            <person name="Zhu H."/>
            <person name="Hu X."/>
            <person name="Ji K."/>
            <person name="Xiang X."/>
            <person name="Song Q."/>
            <person name="Yuan D."/>
            <person name="Jin S."/>
            <person name="Zhang L."/>
        </authorList>
    </citation>
    <scope>NUCLEOTIDE SEQUENCE [LARGE SCALE GENOMIC DNA]</scope>
    <source>
        <strain evidence="1">SQ_2022a</strain>
    </source>
</reference>
<name>A0ACC0FFW8_9ERIC</name>
<protein>
    <submittedName>
        <fullName evidence="1">Uncharacterized protein</fullName>
    </submittedName>
</protein>
<comment type="caution">
    <text evidence="1">The sequence shown here is derived from an EMBL/GenBank/DDBJ whole genome shotgun (WGS) entry which is preliminary data.</text>
</comment>
<dbReference type="EMBL" id="CM045771">
    <property type="protein sequence ID" value="KAI7987641.1"/>
    <property type="molecule type" value="Genomic_DNA"/>
</dbReference>
<dbReference type="Proteomes" id="UP001060215">
    <property type="component" value="Chromosome 14"/>
</dbReference>
<gene>
    <name evidence="1" type="ORF">LOK49_LG13G00023</name>
</gene>